<proteinExistence type="predicted"/>
<sequence length="80" mass="9489">MDSNNDFFFSKDLSLSALLYAKGVRLERVNREYKICWFVFSDRHLCESLQQQFFSKTVDVNAKEYADAIRTLKHLIFTDN</sequence>
<evidence type="ECO:0000313" key="2">
    <source>
        <dbReference type="EMBL" id="OGY20792.1"/>
    </source>
</evidence>
<evidence type="ECO:0000259" key="1">
    <source>
        <dbReference type="Pfam" id="PF18903"/>
    </source>
</evidence>
<accession>A0A1G1VZG0</accession>
<protein>
    <recommendedName>
        <fullName evidence="1">DUF5659 domain-containing protein</fullName>
    </recommendedName>
</protein>
<comment type="caution">
    <text evidence="2">The sequence shown here is derived from an EMBL/GenBank/DDBJ whole genome shotgun (WGS) entry which is preliminary data.</text>
</comment>
<name>A0A1G1VZG0_9BACT</name>
<reference evidence="2 3" key="1">
    <citation type="journal article" date="2016" name="Nat. Commun.">
        <title>Thousands of microbial genomes shed light on interconnected biogeochemical processes in an aquifer system.</title>
        <authorList>
            <person name="Anantharaman K."/>
            <person name="Brown C.T."/>
            <person name="Hug L.A."/>
            <person name="Sharon I."/>
            <person name="Castelle C.J."/>
            <person name="Probst A.J."/>
            <person name="Thomas B.C."/>
            <person name="Singh A."/>
            <person name="Wilkins M.J."/>
            <person name="Karaoz U."/>
            <person name="Brodie E.L."/>
            <person name="Williams K.H."/>
            <person name="Hubbard S.S."/>
            <person name="Banfield J.F."/>
        </authorList>
    </citation>
    <scope>NUCLEOTIDE SEQUENCE [LARGE SCALE GENOMIC DNA]</scope>
</reference>
<organism evidence="2 3">
    <name type="scientific">Candidatus Chisholmbacteria bacterium RIFCSPLOWO2_01_FULL_49_14</name>
    <dbReference type="NCBI Taxonomy" id="1797593"/>
    <lineage>
        <taxon>Bacteria</taxon>
        <taxon>Candidatus Chisholmiibacteriota</taxon>
    </lineage>
</organism>
<dbReference type="Pfam" id="PF18903">
    <property type="entry name" value="DUF5659"/>
    <property type="match status" value="1"/>
</dbReference>
<dbReference type="InterPro" id="IPR043718">
    <property type="entry name" value="DUF5659"/>
</dbReference>
<feature type="domain" description="DUF5659" evidence="1">
    <location>
        <begin position="10"/>
        <end position="76"/>
    </location>
</feature>
<dbReference type="Proteomes" id="UP000176723">
    <property type="component" value="Unassembled WGS sequence"/>
</dbReference>
<dbReference type="AlphaFoldDB" id="A0A1G1VZG0"/>
<gene>
    <name evidence="2" type="ORF">A3A65_01300</name>
</gene>
<evidence type="ECO:0000313" key="3">
    <source>
        <dbReference type="Proteomes" id="UP000176723"/>
    </source>
</evidence>
<dbReference type="EMBL" id="MHCL01000023">
    <property type="protein sequence ID" value="OGY20792.1"/>
    <property type="molecule type" value="Genomic_DNA"/>
</dbReference>